<dbReference type="GO" id="GO:0003735">
    <property type="term" value="F:structural constituent of ribosome"/>
    <property type="evidence" value="ECO:0007669"/>
    <property type="project" value="InterPro"/>
</dbReference>
<dbReference type="Gene3D" id="3.30.1550.10">
    <property type="entry name" value="Ribosomal protein L11/L12, N-terminal domain"/>
    <property type="match status" value="1"/>
</dbReference>
<dbReference type="AlphaFoldDB" id="A0A7R8Z600"/>
<gene>
    <name evidence="10" type="ORF">TDIB3V08_LOCUS3775</name>
</gene>
<dbReference type="HAMAP" id="MF_00736">
    <property type="entry name" value="Ribosomal_uL11"/>
    <property type="match status" value="1"/>
</dbReference>
<evidence type="ECO:0000256" key="5">
    <source>
        <dbReference type="ARBA" id="ARBA00040104"/>
    </source>
</evidence>
<feature type="domain" description="Large ribosomal subunit protein uL11 N-terminal" evidence="9">
    <location>
        <begin position="2"/>
        <end position="60"/>
    </location>
</feature>
<evidence type="ECO:0000259" key="9">
    <source>
        <dbReference type="Pfam" id="PF03946"/>
    </source>
</evidence>
<dbReference type="InterPro" id="IPR000911">
    <property type="entry name" value="Ribosomal_uL11"/>
</dbReference>
<evidence type="ECO:0000259" key="8">
    <source>
        <dbReference type="Pfam" id="PF00298"/>
    </source>
</evidence>
<dbReference type="PANTHER" id="PTHR11661">
    <property type="entry name" value="60S RIBOSOMAL PROTEIN L12"/>
    <property type="match status" value="1"/>
</dbReference>
<organism evidence="10">
    <name type="scientific">Timema douglasi</name>
    <name type="common">Walking stick</name>
    <dbReference type="NCBI Taxonomy" id="61478"/>
    <lineage>
        <taxon>Eukaryota</taxon>
        <taxon>Metazoa</taxon>
        <taxon>Ecdysozoa</taxon>
        <taxon>Arthropoda</taxon>
        <taxon>Hexapoda</taxon>
        <taxon>Insecta</taxon>
        <taxon>Pterygota</taxon>
        <taxon>Neoptera</taxon>
        <taxon>Polyneoptera</taxon>
        <taxon>Phasmatodea</taxon>
        <taxon>Timematodea</taxon>
        <taxon>Timematoidea</taxon>
        <taxon>Timematidae</taxon>
        <taxon>Timema</taxon>
    </lineage>
</organism>
<accession>A0A7R8Z600</accession>
<proteinExistence type="inferred from homology"/>
<feature type="domain" description="Large ribosomal subunit protein uL11 C-terminal" evidence="8">
    <location>
        <begin position="66"/>
        <end position="135"/>
    </location>
</feature>
<dbReference type="Pfam" id="PF03946">
    <property type="entry name" value="Ribosomal_L11_N"/>
    <property type="match status" value="1"/>
</dbReference>
<dbReference type="SUPFAM" id="SSF46906">
    <property type="entry name" value="Ribosomal protein L11, C-terminal domain"/>
    <property type="match status" value="1"/>
</dbReference>
<protein>
    <recommendedName>
        <fullName evidence="5">Large ribosomal subunit protein uL11m</fullName>
    </recommendedName>
    <alternativeName>
        <fullName evidence="6">39S ribosomal protein L11, mitochondrial</fullName>
    </alternativeName>
</protein>
<name>A0A7R8Z600_TIMDO</name>
<evidence type="ECO:0000256" key="1">
    <source>
        <dbReference type="ARBA" id="ARBA00010537"/>
    </source>
</evidence>
<dbReference type="SUPFAM" id="SSF54747">
    <property type="entry name" value="Ribosomal L11/L12e N-terminal domain"/>
    <property type="match status" value="1"/>
</dbReference>
<sequence>MAAAGPPLGPMLGQVVYCCLIFQRGINIATFCKDFNERTKDIKEGVPLPCRVSVNPDRSYELVIHKPPATFFFKQAAGIQKGAMFPGQEISGKITLKHLYEISKIKSEDPPLECKTLEEICKMLVGVARSCGIEIVRDLDPVEYEEFLEQRKVIVENQQKELQEKKEARMLRTG</sequence>
<evidence type="ECO:0000256" key="2">
    <source>
        <dbReference type="ARBA" id="ARBA00022980"/>
    </source>
</evidence>
<dbReference type="InterPro" id="IPR020784">
    <property type="entry name" value="Ribosomal_uL11_N"/>
</dbReference>
<evidence type="ECO:0000256" key="7">
    <source>
        <dbReference type="RuleBase" id="RU003978"/>
    </source>
</evidence>
<dbReference type="PANTHER" id="PTHR11661:SF1">
    <property type="entry name" value="LARGE RIBOSOMAL SUBUNIT PROTEIN UL11M"/>
    <property type="match status" value="1"/>
</dbReference>
<dbReference type="InterPro" id="IPR020783">
    <property type="entry name" value="Ribosomal_uL11_C"/>
</dbReference>
<evidence type="ECO:0000256" key="4">
    <source>
        <dbReference type="ARBA" id="ARBA00038782"/>
    </source>
</evidence>
<evidence type="ECO:0000256" key="6">
    <source>
        <dbReference type="ARBA" id="ARBA00041455"/>
    </source>
</evidence>
<keyword evidence="2 7" id="KW-0689">Ribosomal protein</keyword>
<comment type="subunit">
    <text evidence="4">Component of the mitochondrial ribosome large subunit (39S) which comprises a 16S rRNA and about 50 distinct proteins.</text>
</comment>
<dbReference type="GO" id="GO:0005762">
    <property type="term" value="C:mitochondrial large ribosomal subunit"/>
    <property type="evidence" value="ECO:0007669"/>
    <property type="project" value="TreeGrafter"/>
</dbReference>
<evidence type="ECO:0000256" key="3">
    <source>
        <dbReference type="ARBA" id="ARBA00023274"/>
    </source>
</evidence>
<dbReference type="GO" id="GO:0070180">
    <property type="term" value="F:large ribosomal subunit rRNA binding"/>
    <property type="evidence" value="ECO:0007669"/>
    <property type="project" value="TreeGrafter"/>
</dbReference>
<dbReference type="InterPro" id="IPR036769">
    <property type="entry name" value="Ribosomal_uL11_C_sf"/>
</dbReference>
<evidence type="ECO:0000313" key="10">
    <source>
        <dbReference type="EMBL" id="CAD7197469.1"/>
    </source>
</evidence>
<dbReference type="Pfam" id="PF00298">
    <property type="entry name" value="Ribosomal_L11"/>
    <property type="match status" value="1"/>
</dbReference>
<dbReference type="Gene3D" id="1.10.10.250">
    <property type="entry name" value="Ribosomal protein L11, C-terminal domain"/>
    <property type="match status" value="1"/>
</dbReference>
<keyword evidence="3 7" id="KW-0687">Ribonucleoprotein</keyword>
<comment type="similarity">
    <text evidence="1 7">Belongs to the universal ribosomal protein uL11 family.</text>
</comment>
<dbReference type="GO" id="GO:0006412">
    <property type="term" value="P:translation"/>
    <property type="evidence" value="ECO:0007669"/>
    <property type="project" value="InterPro"/>
</dbReference>
<reference evidence="10" key="1">
    <citation type="submission" date="2020-11" db="EMBL/GenBank/DDBJ databases">
        <authorList>
            <person name="Tran Van P."/>
        </authorList>
    </citation>
    <scope>NUCLEOTIDE SEQUENCE</scope>
</reference>
<dbReference type="SMART" id="SM00649">
    <property type="entry name" value="RL11"/>
    <property type="match status" value="1"/>
</dbReference>
<dbReference type="FunFam" id="1.10.10.250:FF:000003">
    <property type="entry name" value="Mitochondrial ribosomal protein L11"/>
    <property type="match status" value="1"/>
</dbReference>
<dbReference type="CDD" id="cd00349">
    <property type="entry name" value="Ribosomal_L11"/>
    <property type="match status" value="1"/>
</dbReference>
<dbReference type="InterPro" id="IPR036796">
    <property type="entry name" value="Ribosomal_uL11_N_sf"/>
</dbReference>
<dbReference type="EMBL" id="OA565661">
    <property type="protein sequence ID" value="CAD7197469.1"/>
    <property type="molecule type" value="Genomic_DNA"/>
</dbReference>